<dbReference type="EMBL" id="RBAK01000025">
    <property type="protein sequence ID" value="RKN37825.1"/>
    <property type="molecule type" value="Genomic_DNA"/>
</dbReference>
<comment type="subcellular location">
    <subcellularLocation>
        <location evidence="1">Cell membrane</location>
        <topology evidence="1">Multi-pass membrane protein</topology>
    </subcellularLocation>
</comment>
<evidence type="ECO:0000256" key="3">
    <source>
        <dbReference type="ARBA" id="ARBA00022692"/>
    </source>
</evidence>
<keyword evidence="2" id="KW-1003">Cell membrane</keyword>
<feature type="transmembrane region" description="Helical" evidence="6">
    <location>
        <begin position="142"/>
        <end position="163"/>
    </location>
</feature>
<keyword evidence="3 6" id="KW-0812">Transmembrane</keyword>
<evidence type="ECO:0000256" key="5">
    <source>
        <dbReference type="ARBA" id="ARBA00023136"/>
    </source>
</evidence>
<dbReference type="OrthoDB" id="3530905at2"/>
<comment type="caution">
    <text evidence="7">The sequence shown here is derived from an EMBL/GenBank/DDBJ whole genome shotgun (WGS) entry which is preliminary data.</text>
</comment>
<gene>
    <name evidence="7" type="ORF">D7223_32020</name>
</gene>
<sequence length="204" mass="21010">MTIAFLVTTLVVVLTPGAGVIFTLSAALTGGRRAALVAAFGCTVSIVPHLLAATTGLAALLHSSAVAFGLLKYLGVAYLLLWLAVATLRDRGSLVVADGPPPASATRVFTSAVLLNLLNPKVTVFFVAFLPQFVAPGRPGAVPAMIGLGGVFMLTTLVAFAVYGLCAAAVRRHVLDRPAVTDWLRRGFAGSFLALGLLLARAEA</sequence>
<dbReference type="PANTHER" id="PTHR30086:SF14">
    <property type="entry name" value="HOMOSERINE_HOMOSERINE LACTONE EFFLUX PROTEIN"/>
    <property type="match status" value="1"/>
</dbReference>
<dbReference type="PIRSF" id="PIRSF006324">
    <property type="entry name" value="LeuE"/>
    <property type="match status" value="1"/>
</dbReference>
<evidence type="ECO:0000256" key="1">
    <source>
        <dbReference type="ARBA" id="ARBA00004651"/>
    </source>
</evidence>
<evidence type="ECO:0000256" key="4">
    <source>
        <dbReference type="ARBA" id="ARBA00022989"/>
    </source>
</evidence>
<dbReference type="AlphaFoldDB" id="A0A3A9YP60"/>
<dbReference type="RefSeq" id="WP_120733377.1">
    <property type="nucleotide sequence ID" value="NZ_RBAK01000025.1"/>
</dbReference>
<protein>
    <submittedName>
        <fullName evidence="7">LysE family translocator</fullName>
    </submittedName>
</protein>
<keyword evidence="4 6" id="KW-1133">Transmembrane helix</keyword>
<keyword evidence="5 6" id="KW-0472">Membrane</keyword>
<dbReference type="GO" id="GO:0005886">
    <property type="term" value="C:plasma membrane"/>
    <property type="evidence" value="ECO:0007669"/>
    <property type="project" value="UniProtKB-SubCell"/>
</dbReference>
<dbReference type="Pfam" id="PF01810">
    <property type="entry name" value="LysE"/>
    <property type="match status" value="1"/>
</dbReference>
<feature type="transmembrane region" description="Helical" evidence="6">
    <location>
        <begin position="35"/>
        <end position="61"/>
    </location>
</feature>
<feature type="transmembrane region" description="Helical" evidence="6">
    <location>
        <begin position="108"/>
        <end position="130"/>
    </location>
</feature>
<dbReference type="Proteomes" id="UP000281726">
    <property type="component" value="Unassembled WGS sequence"/>
</dbReference>
<reference evidence="7 8" key="1">
    <citation type="journal article" date="2004" name="Syst. Appl. Microbiol.">
        <title>Cryptoendolithic actinomycetes from antarctic sandstone rock samples: Micromonospora endolithica sp. nov. and two isolates related to Micromonospora coerulea Jensen 1932.</title>
        <authorList>
            <person name="Hirsch P."/>
            <person name="Mevs U."/>
            <person name="Kroppenstedt R.M."/>
            <person name="Schumann P."/>
            <person name="Stackebrandt E."/>
        </authorList>
    </citation>
    <scope>NUCLEOTIDE SEQUENCE [LARGE SCALE GENOMIC DNA]</scope>
    <source>
        <strain evidence="7 8">JCM 12677</strain>
    </source>
</reference>
<organism evidence="7 8">
    <name type="scientific">Micromonospora endolithica</name>
    <dbReference type="NCBI Taxonomy" id="230091"/>
    <lineage>
        <taxon>Bacteria</taxon>
        <taxon>Bacillati</taxon>
        <taxon>Actinomycetota</taxon>
        <taxon>Actinomycetes</taxon>
        <taxon>Micromonosporales</taxon>
        <taxon>Micromonosporaceae</taxon>
        <taxon>Micromonospora</taxon>
    </lineage>
</organism>
<evidence type="ECO:0000313" key="7">
    <source>
        <dbReference type="EMBL" id="RKN37825.1"/>
    </source>
</evidence>
<keyword evidence="8" id="KW-1185">Reference proteome</keyword>
<name>A0A3A9YP60_9ACTN</name>
<accession>A0A3A9YP60</accession>
<dbReference type="PANTHER" id="PTHR30086">
    <property type="entry name" value="ARGININE EXPORTER PROTEIN ARGO"/>
    <property type="match status" value="1"/>
</dbReference>
<feature type="transmembrane region" description="Helical" evidence="6">
    <location>
        <begin position="70"/>
        <end position="88"/>
    </location>
</feature>
<evidence type="ECO:0000256" key="6">
    <source>
        <dbReference type="SAM" id="Phobius"/>
    </source>
</evidence>
<proteinExistence type="predicted"/>
<dbReference type="GO" id="GO:0042970">
    <property type="term" value="F:homoserine transmembrane transporter activity"/>
    <property type="evidence" value="ECO:0007669"/>
    <property type="project" value="TreeGrafter"/>
</dbReference>
<evidence type="ECO:0000313" key="8">
    <source>
        <dbReference type="Proteomes" id="UP000281726"/>
    </source>
</evidence>
<evidence type="ECO:0000256" key="2">
    <source>
        <dbReference type="ARBA" id="ARBA00022475"/>
    </source>
</evidence>
<dbReference type="InterPro" id="IPR001123">
    <property type="entry name" value="LeuE-type"/>
</dbReference>